<gene>
    <name evidence="1" type="ORF">GMARGA_LOCUS46275</name>
</gene>
<proteinExistence type="predicted"/>
<keyword evidence="2" id="KW-1185">Reference proteome</keyword>
<feature type="non-terminal residue" evidence="1">
    <location>
        <position position="40"/>
    </location>
</feature>
<name>A0ABN7XTQ3_GIGMA</name>
<evidence type="ECO:0000313" key="1">
    <source>
        <dbReference type="EMBL" id="CAG8857456.1"/>
    </source>
</evidence>
<comment type="caution">
    <text evidence="1">The sequence shown here is derived from an EMBL/GenBank/DDBJ whole genome shotgun (WGS) entry which is preliminary data.</text>
</comment>
<protein>
    <submittedName>
        <fullName evidence="1">26765_t:CDS:1</fullName>
    </submittedName>
</protein>
<sequence>RKANAEKLKELLKILTPLRIAQNKIVANIKKLLPSNTSIN</sequence>
<reference evidence="1 2" key="1">
    <citation type="submission" date="2021-06" db="EMBL/GenBank/DDBJ databases">
        <authorList>
            <person name="Kallberg Y."/>
            <person name="Tangrot J."/>
            <person name="Rosling A."/>
        </authorList>
    </citation>
    <scope>NUCLEOTIDE SEQUENCE [LARGE SCALE GENOMIC DNA]</scope>
    <source>
        <strain evidence="1 2">120-4 pot B 10/14</strain>
    </source>
</reference>
<evidence type="ECO:0000313" key="2">
    <source>
        <dbReference type="Proteomes" id="UP000789901"/>
    </source>
</evidence>
<dbReference type="EMBL" id="CAJVQB010171143">
    <property type="protein sequence ID" value="CAG8857456.1"/>
    <property type="molecule type" value="Genomic_DNA"/>
</dbReference>
<accession>A0ABN7XTQ3</accession>
<organism evidence="1 2">
    <name type="scientific">Gigaspora margarita</name>
    <dbReference type="NCBI Taxonomy" id="4874"/>
    <lineage>
        <taxon>Eukaryota</taxon>
        <taxon>Fungi</taxon>
        <taxon>Fungi incertae sedis</taxon>
        <taxon>Mucoromycota</taxon>
        <taxon>Glomeromycotina</taxon>
        <taxon>Glomeromycetes</taxon>
        <taxon>Diversisporales</taxon>
        <taxon>Gigasporaceae</taxon>
        <taxon>Gigaspora</taxon>
    </lineage>
</organism>
<feature type="non-terminal residue" evidence="1">
    <location>
        <position position="1"/>
    </location>
</feature>
<dbReference type="Proteomes" id="UP000789901">
    <property type="component" value="Unassembled WGS sequence"/>
</dbReference>